<evidence type="ECO:0000313" key="1">
    <source>
        <dbReference type="EMBL" id="GAU29077.1"/>
    </source>
</evidence>
<accession>A0A2Z6NH84</accession>
<dbReference type="EMBL" id="DF973387">
    <property type="protein sequence ID" value="GAU29077.1"/>
    <property type="molecule type" value="Genomic_DNA"/>
</dbReference>
<dbReference type="AlphaFoldDB" id="A0A2Z6NH84"/>
<organism evidence="1 2">
    <name type="scientific">Trifolium subterraneum</name>
    <name type="common">Subterranean clover</name>
    <dbReference type="NCBI Taxonomy" id="3900"/>
    <lineage>
        <taxon>Eukaryota</taxon>
        <taxon>Viridiplantae</taxon>
        <taxon>Streptophyta</taxon>
        <taxon>Embryophyta</taxon>
        <taxon>Tracheophyta</taxon>
        <taxon>Spermatophyta</taxon>
        <taxon>Magnoliopsida</taxon>
        <taxon>eudicotyledons</taxon>
        <taxon>Gunneridae</taxon>
        <taxon>Pentapetalae</taxon>
        <taxon>rosids</taxon>
        <taxon>fabids</taxon>
        <taxon>Fabales</taxon>
        <taxon>Fabaceae</taxon>
        <taxon>Papilionoideae</taxon>
        <taxon>50 kb inversion clade</taxon>
        <taxon>NPAAA clade</taxon>
        <taxon>Hologalegina</taxon>
        <taxon>IRL clade</taxon>
        <taxon>Trifolieae</taxon>
        <taxon>Trifolium</taxon>
    </lineage>
</organism>
<dbReference type="OrthoDB" id="5835829at2759"/>
<reference evidence="2" key="1">
    <citation type="journal article" date="2017" name="Front. Plant Sci.">
        <title>Climate Clever Clovers: New Paradigm to Reduce the Environmental Footprint of Ruminants by Breeding Low Methanogenic Forages Utilizing Haplotype Variation.</title>
        <authorList>
            <person name="Kaur P."/>
            <person name="Appels R."/>
            <person name="Bayer P.E."/>
            <person name="Keeble-Gagnere G."/>
            <person name="Wang J."/>
            <person name="Hirakawa H."/>
            <person name="Shirasawa K."/>
            <person name="Vercoe P."/>
            <person name="Stefanova K."/>
            <person name="Durmic Z."/>
            <person name="Nichols P."/>
            <person name="Revell C."/>
            <person name="Isobe S.N."/>
            <person name="Edwards D."/>
            <person name="Erskine W."/>
        </authorList>
    </citation>
    <scope>NUCLEOTIDE SEQUENCE [LARGE SCALE GENOMIC DNA]</scope>
    <source>
        <strain evidence="2">cv. Daliak</strain>
    </source>
</reference>
<dbReference type="Proteomes" id="UP000242715">
    <property type="component" value="Unassembled WGS sequence"/>
</dbReference>
<proteinExistence type="predicted"/>
<name>A0A2Z6NH84_TRISU</name>
<gene>
    <name evidence="1" type="ORF">TSUD_278330</name>
</gene>
<evidence type="ECO:0000313" key="2">
    <source>
        <dbReference type="Proteomes" id="UP000242715"/>
    </source>
</evidence>
<keyword evidence="2" id="KW-1185">Reference proteome</keyword>
<protein>
    <submittedName>
        <fullName evidence="1">Uncharacterized protein</fullName>
    </submittedName>
</protein>
<sequence>MESNGGIEIKERILKMKLSAKEAIGGGGSSLVDLKRLGDSWREHASWNSVSPNSPFLFR</sequence>